<protein>
    <submittedName>
        <fullName evidence="1">Uncharacterized protein</fullName>
    </submittedName>
</protein>
<comment type="caution">
    <text evidence="1">The sequence shown here is derived from an EMBL/GenBank/DDBJ whole genome shotgun (WGS) entry which is preliminary data.</text>
</comment>
<evidence type="ECO:0000313" key="2">
    <source>
        <dbReference type="Proteomes" id="UP001249851"/>
    </source>
</evidence>
<gene>
    <name evidence="1" type="ORF">P5673_016298</name>
</gene>
<keyword evidence="2" id="KW-1185">Reference proteome</keyword>
<name>A0AAD9V4P1_ACRCE</name>
<reference evidence="1" key="2">
    <citation type="journal article" date="2023" name="Science">
        <title>Genomic signatures of disease resistance in endangered staghorn corals.</title>
        <authorList>
            <person name="Vollmer S.V."/>
            <person name="Selwyn J.D."/>
            <person name="Despard B.A."/>
            <person name="Roesel C.L."/>
        </authorList>
    </citation>
    <scope>NUCLEOTIDE SEQUENCE</scope>
    <source>
        <strain evidence="1">K2</strain>
    </source>
</reference>
<dbReference type="AlphaFoldDB" id="A0AAD9V4P1"/>
<dbReference type="EMBL" id="JARQWQ010000034">
    <property type="protein sequence ID" value="KAK2561154.1"/>
    <property type="molecule type" value="Genomic_DNA"/>
</dbReference>
<proteinExistence type="predicted"/>
<sequence>MTNDIMAKSDRDEHKKERNDFFVALLRLGNSSYALKIECFELKLSKNSVLEEFQDDFFKRPLHLAD</sequence>
<accession>A0AAD9V4P1</accession>
<dbReference type="Proteomes" id="UP001249851">
    <property type="component" value="Unassembled WGS sequence"/>
</dbReference>
<organism evidence="1 2">
    <name type="scientific">Acropora cervicornis</name>
    <name type="common">Staghorn coral</name>
    <dbReference type="NCBI Taxonomy" id="6130"/>
    <lineage>
        <taxon>Eukaryota</taxon>
        <taxon>Metazoa</taxon>
        <taxon>Cnidaria</taxon>
        <taxon>Anthozoa</taxon>
        <taxon>Hexacorallia</taxon>
        <taxon>Scleractinia</taxon>
        <taxon>Astrocoeniina</taxon>
        <taxon>Acroporidae</taxon>
        <taxon>Acropora</taxon>
    </lineage>
</organism>
<reference evidence="1" key="1">
    <citation type="journal article" date="2023" name="G3 (Bethesda)">
        <title>Whole genome assembly and annotation of the endangered Caribbean coral Acropora cervicornis.</title>
        <authorList>
            <person name="Selwyn J.D."/>
            <person name="Vollmer S.V."/>
        </authorList>
    </citation>
    <scope>NUCLEOTIDE SEQUENCE</scope>
    <source>
        <strain evidence="1">K2</strain>
    </source>
</reference>
<evidence type="ECO:0000313" key="1">
    <source>
        <dbReference type="EMBL" id="KAK2561154.1"/>
    </source>
</evidence>